<dbReference type="PRINTS" id="PR00080">
    <property type="entry name" value="SDRFAMILY"/>
</dbReference>
<dbReference type="InterPro" id="IPR036291">
    <property type="entry name" value="NAD(P)-bd_dom_sf"/>
</dbReference>
<evidence type="ECO:0000256" key="6">
    <source>
        <dbReference type="PIRSR" id="PIRSR611284-1"/>
    </source>
</evidence>
<keyword evidence="11" id="KW-1185">Reference proteome</keyword>
<dbReference type="SMART" id="SM00822">
    <property type="entry name" value="PKS_KR"/>
    <property type="match status" value="1"/>
</dbReference>
<feature type="active site" description="Proton acceptor" evidence="6">
    <location>
        <position position="167"/>
    </location>
</feature>
<evidence type="ECO:0000313" key="10">
    <source>
        <dbReference type="EMBL" id="SCG46706.1"/>
    </source>
</evidence>
<feature type="domain" description="Ketoreductase" evidence="9">
    <location>
        <begin position="18"/>
        <end position="198"/>
    </location>
</feature>
<dbReference type="UniPathway" id="UPA00094"/>
<dbReference type="InterPro" id="IPR050259">
    <property type="entry name" value="SDR"/>
</dbReference>
<keyword evidence="7 8" id="KW-0521">NADP</keyword>
<keyword evidence="8" id="KW-0443">Lipid metabolism</keyword>
<reference evidence="10 11" key="1">
    <citation type="submission" date="2016-06" db="EMBL/GenBank/DDBJ databases">
        <authorList>
            <person name="Kjaerup R.B."/>
            <person name="Dalgaard T.S."/>
            <person name="Juul-Madsen H.R."/>
        </authorList>
    </citation>
    <scope>NUCLEOTIDE SEQUENCE [LARGE SCALE GENOMIC DNA]</scope>
    <source>
        <strain evidence="10 11">DSM 43904</strain>
    </source>
</reference>
<evidence type="ECO:0000313" key="11">
    <source>
        <dbReference type="Proteomes" id="UP000198217"/>
    </source>
</evidence>
<dbReference type="NCBIfam" id="TIGR01830">
    <property type="entry name" value="3oxo_ACP_reduc"/>
    <property type="match status" value="1"/>
</dbReference>
<dbReference type="EC" id="1.1.1.100" evidence="3 8"/>
<dbReference type="InterPro" id="IPR011284">
    <property type="entry name" value="3oxo_ACP_reduc"/>
</dbReference>
<comment type="catalytic activity">
    <reaction evidence="5 8">
        <text>a (3R)-hydroxyacyl-[ACP] + NADP(+) = a 3-oxoacyl-[ACP] + NADPH + H(+)</text>
        <dbReference type="Rhea" id="RHEA:17397"/>
        <dbReference type="Rhea" id="RHEA-COMP:9916"/>
        <dbReference type="Rhea" id="RHEA-COMP:9945"/>
        <dbReference type="ChEBI" id="CHEBI:15378"/>
        <dbReference type="ChEBI" id="CHEBI:57783"/>
        <dbReference type="ChEBI" id="CHEBI:58349"/>
        <dbReference type="ChEBI" id="CHEBI:78776"/>
        <dbReference type="ChEBI" id="CHEBI:78827"/>
        <dbReference type="EC" id="1.1.1.100"/>
    </reaction>
</comment>
<dbReference type="Proteomes" id="UP000198217">
    <property type="component" value="Chromosome I"/>
</dbReference>
<dbReference type="Pfam" id="PF13561">
    <property type="entry name" value="adh_short_C2"/>
    <property type="match status" value="1"/>
</dbReference>
<evidence type="ECO:0000259" key="9">
    <source>
        <dbReference type="SMART" id="SM00822"/>
    </source>
</evidence>
<comment type="similarity">
    <text evidence="2 8">Belongs to the short-chain dehydrogenases/reductases (SDR) family.</text>
</comment>
<proteinExistence type="inferred from homology"/>
<evidence type="ECO:0000256" key="3">
    <source>
        <dbReference type="ARBA" id="ARBA00012948"/>
    </source>
</evidence>
<dbReference type="GO" id="GO:0004316">
    <property type="term" value="F:3-oxoacyl-[acyl-carrier-protein] reductase (NADPH) activity"/>
    <property type="evidence" value="ECO:0007669"/>
    <property type="project" value="UniProtKB-UniRule"/>
</dbReference>
<accession>A0A1C5HL24</accession>
<comment type="subunit">
    <text evidence="8">Homotetramer.</text>
</comment>
<dbReference type="NCBIfam" id="NF009466">
    <property type="entry name" value="PRK12826.1-2"/>
    <property type="match status" value="1"/>
</dbReference>
<dbReference type="EMBL" id="LT607750">
    <property type="protein sequence ID" value="SCG46706.1"/>
    <property type="molecule type" value="Genomic_DNA"/>
</dbReference>
<dbReference type="SUPFAM" id="SSF51735">
    <property type="entry name" value="NAD(P)-binding Rossmann-fold domains"/>
    <property type="match status" value="1"/>
</dbReference>
<dbReference type="PANTHER" id="PTHR42879:SF2">
    <property type="entry name" value="3-OXOACYL-[ACYL-CARRIER-PROTEIN] REDUCTASE FABG"/>
    <property type="match status" value="1"/>
</dbReference>
<feature type="binding site" evidence="7">
    <location>
        <begin position="24"/>
        <end position="27"/>
    </location>
    <ligand>
        <name>NADP(+)</name>
        <dbReference type="ChEBI" id="CHEBI:58349"/>
    </ligand>
</feature>
<evidence type="ECO:0000256" key="2">
    <source>
        <dbReference type="ARBA" id="ARBA00006484"/>
    </source>
</evidence>
<feature type="binding site" evidence="7">
    <location>
        <begin position="167"/>
        <end position="171"/>
    </location>
    <ligand>
        <name>NADP(+)</name>
        <dbReference type="ChEBI" id="CHEBI:58349"/>
    </ligand>
</feature>
<dbReference type="PRINTS" id="PR00081">
    <property type="entry name" value="GDHRDH"/>
</dbReference>
<gene>
    <name evidence="10" type="ORF">GA0070609_1819</name>
</gene>
<evidence type="ECO:0000256" key="7">
    <source>
        <dbReference type="PIRSR" id="PIRSR611284-2"/>
    </source>
</evidence>
<dbReference type="PROSITE" id="PS00061">
    <property type="entry name" value="ADH_SHORT"/>
    <property type="match status" value="1"/>
</dbReference>
<sequence>MSERIRPGAPEPDAGGSGHVLVTGASRGIGRAVALRLAAAGFDVTGCYAGRADDAAQTEKAVADLGVRTCFAACDVGDLAAVTALVTDAEERLGPLTAVVNNAGITRDATTVLMAERDWDAVLRTNLTGTWNVCRTVGYRFLKRRRGAMVNISSVAGVYGHAGQSNYAAAKAGIIGLTRSLAKEIAPYGLRANVVAPGFIETEMTAGLPDRLRVKARESIPLRRFGTPDDVAGLVAFLLSADASYITGQVFQVDGGIVL</sequence>
<dbReference type="InterPro" id="IPR020904">
    <property type="entry name" value="Sc_DH/Rdtase_CS"/>
</dbReference>
<dbReference type="InterPro" id="IPR057326">
    <property type="entry name" value="KR_dom"/>
</dbReference>
<keyword evidence="8" id="KW-0275">Fatty acid biosynthesis</keyword>
<comment type="function">
    <text evidence="8">Catalyzes the NADPH-dependent reduction of beta-ketoacyl-ACP substrates to beta-hydroxyacyl-ACP products, the first reductive step in the elongation cycle of fatty acid biosynthesis.</text>
</comment>
<organism evidence="10 11">
    <name type="scientific">Micromonospora echinaurantiaca</name>
    <dbReference type="NCBI Taxonomy" id="47857"/>
    <lineage>
        <taxon>Bacteria</taxon>
        <taxon>Bacillati</taxon>
        <taxon>Actinomycetota</taxon>
        <taxon>Actinomycetes</taxon>
        <taxon>Micromonosporales</taxon>
        <taxon>Micromonosporaceae</taxon>
        <taxon>Micromonospora</taxon>
    </lineage>
</organism>
<dbReference type="FunFam" id="3.40.50.720:FF:000173">
    <property type="entry name" value="3-oxoacyl-[acyl-carrier protein] reductase"/>
    <property type="match status" value="1"/>
</dbReference>
<dbReference type="InterPro" id="IPR002347">
    <property type="entry name" value="SDR_fam"/>
</dbReference>
<keyword evidence="4 8" id="KW-0560">Oxidoreductase</keyword>
<dbReference type="Gene3D" id="3.40.50.720">
    <property type="entry name" value="NAD(P)-binding Rossmann-like Domain"/>
    <property type="match status" value="1"/>
</dbReference>
<dbReference type="GO" id="GO:0006633">
    <property type="term" value="P:fatty acid biosynthetic process"/>
    <property type="evidence" value="ECO:0007669"/>
    <property type="project" value="UniProtKB-UniPathway"/>
</dbReference>
<feature type="binding site" evidence="7">
    <location>
        <position position="102"/>
    </location>
    <ligand>
        <name>NADP(+)</name>
        <dbReference type="ChEBI" id="CHEBI:58349"/>
    </ligand>
</feature>
<dbReference type="GO" id="GO:0051287">
    <property type="term" value="F:NAD binding"/>
    <property type="evidence" value="ECO:0007669"/>
    <property type="project" value="UniProtKB-UniRule"/>
</dbReference>
<dbReference type="AlphaFoldDB" id="A0A1C5HL24"/>
<keyword evidence="8" id="KW-0444">Lipid biosynthesis</keyword>
<evidence type="ECO:0000256" key="1">
    <source>
        <dbReference type="ARBA" id="ARBA00005194"/>
    </source>
</evidence>
<feature type="binding site" evidence="7">
    <location>
        <position position="200"/>
    </location>
    <ligand>
        <name>NADP(+)</name>
        <dbReference type="ChEBI" id="CHEBI:58349"/>
    </ligand>
</feature>
<evidence type="ECO:0000256" key="5">
    <source>
        <dbReference type="ARBA" id="ARBA00048508"/>
    </source>
</evidence>
<comment type="pathway">
    <text evidence="1 8">Lipid metabolism; fatty acid biosynthesis.</text>
</comment>
<name>A0A1C5HL24_9ACTN</name>
<evidence type="ECO:0000256" key="8">
    <source>
        <dbReference type="RuleBase" id="RU366074"/>
    </source>
</evidence>
<dbReference type="PANTHER" id="PTHR42879">
    <property type="entry name" value="3-OXOACYL-(ACYL-CARRIER-PROTEIN) REDUCTASE"/>
    <property type="match status" value="1"/>
</dbReference>
<evidence type="ECO:0000256" key="4">
    <source>
        <dbReference type="ARBA" id="ARBA00023002"/>
    </source>
</evidence>
<dbReference type="RefSeq" id="WP_088993391.1">
    <property type="nucleotide sequence ID" value="NZ_JBFAQF010000027.1"/>
</dbReference>
<protein>
    <recommendedName>
        <fullName evidence="3 8">3-oxoacyl-[acyl-carrier-protein] reductase</fullName>
        <ecNumber evidence="3 8">1.1.1.100</ecNumber>
    </recommendedName>
</protein>
<keyword evidence="8" id="KW-0276">Fatty acid metabolism</keyword>